<dbReference type="GO" id="GO:0006465">
    <property type="term" value="P:signal peptide processing"/>
    <property type="evidence" value="ECO:0007669"/>
    <property type="project" value="UniProtKB-UniRule"/>
</dbReference>
<evidence type="ECO:0000256" key="3">
    <source>
        <dbReference type="ARBA" id="ARBA00022989"/>
    </source>
</evidence>
<reference evidence="6" key="1">
    <citation type="submission" date="2021-01" db="EMBL/GenBank/DDBJ databases">
        <title>Draft genome sequence of Acholeplasmataceae bacterium strain Mahy22.</title>
        <authorList>
            <person name="Watanabe M."/>
            <person name="Kojima H."/>
            <person name="Fukui M."/>
        </authorList>
    </citation>
    <scope>NUCLEOTIDE SEQUENCE</scope>
    <source>
        <strain evidence="6">Mahy22</strain>
    </source>
</reference>
<evidence type="ECO:0000256" key="1">
    <source>
        <dbReference type="ARBA" id="ARBA00004370"/>
    </source>
</evidence>
<keyword evidence="4" id="KW-0472">Membrane</keyword>
<evidence type="ECO:0000256" key="2">
    <source>
        <dbReference type="ARBA" id="ARBA00022692"/>
    </source>
</evidence>
<sequence length="207" mass="23165">MDKKPNKTYHIIKTVLFYVVTLFLLAYVSVSLFLPDKVIDILGFQVTSISTATESMRPNIEPGDIIVLKRISEDDIEENDIISFFNYARGTDQNGATVWVKIRIVHRIIDIDDTTGAYITQGDNNTAIDTIYDENGNITDLTYDQVIGGYVFRVPFVGTVITGLRNPVLIGLLIVNIGIVVVIVKLLKKKDPENSEEDQEVIEEGVK</sequence>
<protein>
    <recommendedName>
        <fullName evidence="5">Signal peptidase I</fullName>
        <ecNumber evidence="5">3.4.21.89</ecNumber>
    </recommendedName>
</protein>
<gene>
    <name evidence="6" type="ORF">MPAN_014280</name>
</gene>
<dbReference type="SUPFAM" id="SSF51306">
    <property type="entry name" value="LexA/Signal peptidase"/>
    <property type="match status" value="1"/>
</dbReference>
<dbReference type="PANTHER" id="PTHR10806:SF6">
    <property type="entry name" value="SIGNAL PEPTIDASE COMPLEX CATALYTIC SUBUNIT SEC11"/>
    <property type="match status" value="1"/>
</dbReference>
<dbReference type="InterPro" id="IPR036286">
    <property type="entry name" value="LexA/Signal_pep-like_sf"/>
</dbReference>
<organism evidence="6 7">
    <name type="scientific">Mariniplasma anaerobium</name>
    <dbReference type="NCBI Taxonomy" id="2735436"/>
    <lineage>
        <taxon>Bacteria</taxon>
        <taxon>Bacillati</taxon>
        <taxon>Mycoplasmatota</taxon>
        <taxon>Mollicutes</taxon>
        <taxon>Acholeplasmatales</taxon>
        <taxon>Acholeplasmataceae</taxon>
        <taxon>Mariniplasma</taxon>
    </lineage>
</organism>
<evidence type="ECO:0000313" key="6">
    <source>
        <dbReference type="EMBL" id="BCR36535.1"/>
    </source>
</evidence>
<dbReference type="InterPro" id="IPR001733">
    <property type="entry name" value="Peptidase_S26B"/>
</dbReference>
<proteinExistence type="predicted"/>
<dbReference type="KEGG" id="manr:MPAN_014280"/>
<dbReference type="EMBL" id="AP024412">
    <property type="protein sequence ID" value="BCR36535.1"/>
    <property type="molecule type" value="Genomic_DNA"/>
</dbReference>
<dbReference type="RefSeq" id="WP_176240066.1">
    <property type="nucleotide sequence ID" value="NZ_AP024412.1"/>
</dbReference>
<accession>A0A7U9TL95</accession>
<evidence type="ECO:0000256" key="5">
    <source>
        <dbReference type="NCBIfam" id="TIGR02228"/>
    </source>
</evidence>
<dbReference type="EC" id="3.4.21.89" evidence="5"/>
<keyword evidence="7" id="KW-1185">Reference proteome</keyword>
<evidence type="ECO:0000313" key="7">
    <source>
        <dbReference type="Proteomes" id="UP000620133"/>
    </source>
</evidence>
<keyword evidence="3" id="KW-1133">Transmembrane helix</keyword>
<dbReference type="PANTHER" id="PTHR10806">
    <property type="entry name" value="SIGNAL PEPTIDASE COMPLEX CATALYTIC SUBUNIT SEC11"/>
    <property type="match status" value="1"/>
</dbReference>
<dbReference type="AlphaFoldDB" id="A0A7U9TL95"/>
<keyword evidence="2" id="KW-0812">Transmembrane</keyword>
<dbReference type="Proteomes" id="UP000620133">
    <property type="component" value="Chromosome"/>
</dbReference>
<dbReference type="GO" id="GO:0009003">
    <property type="term" value="F:signal peptidase activity"/>
    <property type="evidence" value="ECO:0007669"/>
    <property type="project" value="UniProtKB-EC"/>
</dbReference>
<dbReference type="GO" id="GO:0016020">
    <property type="term" value="C:membrane"/>
    <property type="evidence" value="ECO:0007669"/>
    <property type="project" value="UniProtKB-SubCell"/>
</dbReference>
<name>A0A7U9TL95_9MOLU</name>
<dbReference type="GO" id="GO:0004252">
    <property type="term" value="F:serine-type endopeptidase activity"/>
    <property type="evidence" value="ECO:0007669"/>
    <property type="project" value="UniProtKB-UniRule"/>
</dbReference>
<dbReference type="InterPro" id="IPR019533">
    <property type="entry name" value="Peptidase_S26"/>
</dbReference>
<comment type="subcellular location">
    <subcellularLocation>
        <location evidence="1">Membrane</location>
    </subcellularLocation>
</comment>
<dbReference type="CDD" id="cd06530">
    <property type="entry name" value="S26_SPase_I"/>
    <property type="match status" value="1"/>
</dbReference>
<dbReference type="NCBIfam" id="TIGR02228">
    <property type="entry name" value="sigpep_I_arch"/>
    <property type="match status" value="1"/>
</dbReference>
<evidence type="ECO:0000256" key="4">
    <source>
        <dbReference type="ARBA" id="ARBA00023136"/>
    </source>
</evidence>